<dbReference type="EMBL" id="JADWYR010000006">
    <property type="protein sequence ID" value="MBG9378806.1"/>
    <property type="molecule type" value="Genomic_DNA"/>
</dbReference>
<dbReference type="AlphaFoldDB" id="A0A931H0J4"/>
<protein>
    <recommendedName>
        <fullName evidence="4">Diguanylate cyclase</fullName>
    </recommendedName>
</protein>
<dbReference type="RefSeq" id="WP_196992911.1">
    <property type="nucleotide sequence ID" value="NZ_JADWYR010000006.1"/>
</dbReference>
<dbReference type="Proteomes" id="UP000628448">
    <property type="component" value="Unassembled WGS sequence"/>
</dbReference>
<name>A0A931H0J4_9BACT</name>
<evidence type="ECO:0008006" key="4">
    <source>
        <dbReference type="Google" id="ProtNLM"/>
    </source>
</evidence>
<keyword evidence="1" id="KW-0597">Phosphoprotein</keyword>
<dbReference type="SUPFAM" id="SSF63829">
    <property type="entry name" value="Calcium-dependent phosphotriesterase"/>
    <property type="match status" value="2"/>
</dbReference>
<accession>A0A931H0J4</accession>
<evidence type="ECO:0000313" key="2">
    <source>
        <dbReference type="EMBL" id="MBG9378806.1"/>
    </source>
</evidence>
<evidence type="ECO:0000256" key="1">
    <source>
        <dbReference type="ARBA" id="ARBA00022553"/>
    </source>
</evidence>
<dbReference type="InterPro" id="IPR011110">
    <property type="entry name" value="Reg_prop"/>
</dbReference>
<dbReference type="Gene3D" id="2.130.10.10">
    <property type="entry name" value="YVTN repeat-like/Quinoprotein amine dehydrogenase"/>
    <property type="match status" value="3"/>
</dbReference>
<gene>
    <name evidence="2" type="ORF">I5907_21415</name>
</gene>
<dbReference type="PANTHER" id="PTHR43547:SF2">
    <property type="entry name" value="HYBRID SIGNAL TRANSDUCTION HISTIDINE KINASE C"/>
    <property type="match status" value="1"/>
</dbReference>
<dbReference type="GO" id="GO:0000155">
    <property type="term" value="F:phosphorelay sensor kinase activity"/>
    <property type="evidence" value="ECO:0007669"/>
    <property type="project" value="TreeGrafter"/>
</dbReference>
<proteinExistence type="predicted"/>
<evidence type="ECO:0000313" key="3">
    <source>
        <dbReference type="Proteomes" id="UP000628448"/>
    </source>
</evidence>
<organism evidence="2 3">
    <name type="scientific">Panacibacter microcysteis</name>
    <dbReference type="NCBI Taxonomy" id="2793269"/>
    <lineage>
        <taxon>Bacteria</taxon>
        <taxon>Pseudomonadati</taxon>
        <taxon>Bacteroidota</taxon>
        <taxon>Chitinophagia</taxon>
        <taxon>Chitinophagales</taxon>
        <taxon>Chitinophagaceae</taxon>
        <taxon>Panacibacter</taxon>
    </lineage>
</organism>
<dbReference type="PANTHER" id="PTHR43547">
    <property type="entry name" value="TWO-COMPONENT HISTIDINE KINASE"/>
    <property type="match status" value="1"/>
</dbReference>
<comment type="caution">
    <text evidence="2">The sequence shown here is derived from an EMBL/GenBank/DDBJ whole genome shotgun (WGS) entry which is preliminary data.</text>
</comment>
<dbReference type="InterPro" id="IPR015943">
    <property type="entry name" value="WD40/YVTN_repeat-like_dom_sf"/>
</dbReference>
<sequence>MKMKFGNQNIFIPCWTFLLAVTICCNSQSQSNKEDQVVQTKTDSKLLKFKTGVRSILEDRKGNIWFGSHQEGVCLLHNGEFQYFTTENGLSDNQVRNIYEDKKGIIWFECGKGLSIYDGQKISIYKERNYDSTKQWKLSDSDLWFKGDETAGYNKLEGNPGVYQYDKKILSYRTLPVKTKLGQENHYSISTNFVRSKNGAVWFGTYGALIGYNGSDFKIINDGSLGLNDETGHLHIRSIMEDSKGNLWIGNNGIGVLKYEGKKVVNFTDQQKLKKEDTKGNSLERVFSIGEDASGNIWFGTAESGVWRYDGNSVKNFTKKDGLDGDLIWIIYRSKTGELWFGGGPNGVYSFNGKSFDRKY</sequence>
<reference evidence="2" key="1">
    <citation type="submission" date="2020-11" db="EMBL/GenBank/DDBJ databases">
        <title>Bacterial whole genome sequence for Panacibacter sp. DH6.</title>
        <authorList>
            <person name="Le V."/>
            <person name="Ko S."/>
            <person name="Ahn C.-Y."/>
            <person name="Oh H.-M."/>
        </authorList>
    </citation>
    <scope>NUCLEOTIDE SEQUENCE</scope>
    <source>
        <strain evidence="2">DH6</strain>
    </source>
</reference>
<dbReference type="Pfam" id="PF07494">
    <property type="entry name" value="Reg_prop"/>
    <property type="match status" value="4"/>
</dbReference>
<keyword evidence="3" id="KW-1185">Reference proteome</keyword>